<dbReference type="EMBL" id="BPNI01000103">
    <property type="protein sequence ID" value="GJA42802.1"/>
    <property type="molecule type" value="Genomic_DNA"/>
</dbReference>
<comment type="similarity">
    <text evidence="1 2">Belongs to the metallophosphoesterase superfamily. YfcE family.</text>
</comment>
<dbReference type="EC" id="3.1.4.-" evidence="2"/>
<evidence type="ECO:0000313" key="6">
    <source>
        <dbReference type="Proteomes" id="UP001163285"/>
    </source>
</evidence>
<dbReference type="SUPFAM" id="SSF56300">
    <property type="entry name" value="Metallo-dependent phosphatases"/>
    <property type="match status" value="1"/>
</dbReference>
<proteinExistence type="inferred from homology"/>
<accession>A0AAE9THA5</accession>
<organism evidence="5 6">
    <name type="scientific">Aeromonas caviae</name>
    <name type="common">Aeromonas punctata</name>
    <dbReference type="NCBI Taxonomy" id="648"/>
    <lineage>
        <taxon>Bacteria</taxon>
        <taxon>Pseudomonadati</taxon>
        <taxon>Pseudomonadota</taxon>
        <taxon>Gammaproteobacteria</taxon>
        <taxon>Aeromonadales</taxon>
        <taxon>Aeromonadaceae</taxon>
        <taxon>Aeromonas</taxon>
    </lineage>
</organism>
<evidence type="ECO:0000256" key="2">
    <source>
        <dbReference type="RuleBase" id="RU362039"/>
    </source>
</evidence>
<dbReference type="CDD" id="cd00841">
    <property type="entry name" value="MPP_YfcE"/>
    <property type="match status" value="1"/>
</dbReference>
<dbReference type="Gene3D" id="3.60.21.10">
    <property type="match status" value="1"/>
</dbReference>
<evidence type="ECO:0000259" key="3">
    <source>
        <dbReference type="Pfam" id="PF12850"/>
    </source>
</evidence>
<feature type="domain" description="Calcineurin-like phosphoesterase" evidence="3">
    <location>
        <begin position="13"/>
        <end position="166"/>
    </location>
</feature>
<dbReference type="InterPro" id="IPR024654">
    <property type="entry name" value="Calcineurin-like_PHP_lpxH"/>
</dbReference>
<evidence type="ECO:0000313" key="4">
    <source>
        <dbReference type="EMBL" id="GJA42802.1"/>
    </source>
</evidence>
<dbReference type="NCBIfam" id="TIGR00040">
    <property type="entry name" value="yfcE"/>
    <property type="match status" value="1"/>
</dbReference>
<dbReference type="InterPro" id="IPR000979">
    <property type="entry name" value="Phosphodiesterase_MJ0936/Vps29"/>
</dbReference>
<gene>
    <name evidence="5" type="primary">yfcE</name>
    <name evidence="4" type="ORF">KAM343_35980</name>
    <name evidence="5" type="ORF">OJY61_09785</name>
</gene>
<comment type="cofactor">
    <cofactor evidence="2">
        <name>a divalent metal cation</name>
        <dbReference type="ChEBI" id="CHEBI:60240"/>
    </cofactor>
</comment>
<dbReference type="InterPro" id="IPR041802">
    <property type="entry name" value="MPP_YfcE"/>
</dbReference>
<dbReference type="RefSeq" id="WP_223916945.1">
    <property type="nucleotide sequence ID" value="NZ_AP019195.1"/>
</dbReference>
<dbReference type="EMBL" id="CP110176">
    <property type="protein sequence ID" value="UZC88172.2"/>
    <property type="molecule type" value="Genomic_DNA"/>
</dbReference>
<keyword evidence="5" id="KW-0378">Hydrolase</keyword>
<reference evidence="5" key="2">
    <citation type="submission" date="2023-04" db="EMBL/GenBank/DDBJ databases">
        <title>Whole Genome Sequence of Multi-drug resistant Aeromonas caviae as a gut pathogen in newborn.</title>
        <authorList>
            <person name="Jadhav S.V."/>
            <person name="Saroj S.D."/>
            <person name="Saha U.B."/>
            <person name="Sen S."/>
            <person name="Kher A."/>
        </authorList>
    </citation>
    <scope>NUCLEOTIDE SEQUENCE</scope>
    <source>
        <strain evidence="5">SVJ23</strain>
    </source>
</reference>
<dbReference type="Proteomes" id="UP001163285">
    <property type="component" value="Chromosome"/>
</dbReference>
<dbReference type="AlphaFoldDB" id="A0AAE9THA5"/>
<dbReference type="GO" id="GO:0046872">
    <property type="term" value="F:metal ion binding"/>
    <property type="evidence" value="ECO:0007669"/>
    <property type="project" value="UniProtKB-KW"/>
</dbReference>
<evidence type="ECO:0000256" key="1">
    <source>
        <dbReference type="ARBA" id="ARBA00008950"/>
    </source>
</evidence>
<dbReference type="Proteomes" id="UP000886939">
    <property type="component" value="Unassembled WGS sequence"/>
</dbReference>
<sequence>MTRSAKVGEDVNISDLHGSLTALEQVLAQLAPWQPDHYLLLGDLLNHGPRNPVPAGYDPAAVAARLNQLAPRIMAVRGNCDSEVDQMLLHFPITAPYNQLLVDGRRWFVSHGHLYESGNVPLPAGSLFISGHTHVPVLRQEGEMILMNPGSICFPRGEWVASYGCYDEGCMSIHACKDGETLMQLVL</sequence>
<name>A0AAE9THA5_AERCA</name>
<dbReference type="Pfam" id="PF12850">
    <property type="entry name" value="Metallophos_2"/>
    <property type="match status" value="1"/>
</dbReference>
<dbReference type="InterPro" id="IPR029052">
    <property type="entry name" value="Metallo-depent_PP-like"/>
</dbReference>
<protein>
    <recommendedName>
        <fullName evidence="2">Phosphoesterase</fullName>
        <ecNumber evidence="2">3.1.4.-</ecNumber>
    </recommendedName>
</protein>
<reference evidence="4" key="1">
    <citation type="submission" date="2021-07" db="EMBL/GenBank/DDBJ databases">
        <title>Draft genome sequence of carbapenem-resistant Aeromonas spp. in Japan.</title>
        <authorList>
            <person name="Maehana S."/>
            <person name="Suzuki M."/>
            <person name="Kitasato H."/>
        </authorList>
    </citation>
    <scope>NUCLEOTIDE SEQUENCE</scope>
    <source>
        <strain evidence="4">KAM343</strain>
    </source>
</reference>
<dbReference type="GO" id="GO:0016787">
    <property type="term" value="F:hydrolase activity"/>
    <property type="evidence" value="ECO:0007669"/>
    <property type="project" value="UniProtKB-UniRule"/>
</dbReference>
<dbReference type="NCBIfam" id="NF006988">
    <property type="entry name" value="PRK09453.1"/>
    <property type="match status" value="1"/>
</dbReference>
<evidence type="ECO:0000313" key="5">
    <source>
        <dbReference type="EMBL" id="UZC88172.2"/>
    </source>
</evidence>
<keyword evidence="2" id="KW-0479">Metal-binding</keyword>